<dbReference type="Proteomes" id="UP000297245">
    <property type="component" value="Unassembled WGS sequence"/>
</dbReference>
<dbReference type="EMBL" id="ML179634">
    <property type="protein sequence ID" value="THU83915.1"/>
    <property type="molecule type" value="Genomic_DNA"/>
</dbReference>
<protein>
    <submittedName>
        <fullName evidence="1">Uncharacterized protein</fullName>
    </submittedName>
</protein>
<gene>
    <name evidence="2" type="ORF">K435DRAFT_777821</name>
    <name evidence="1" type="ORF">K435DRAFT_784006</name>
</gene>
<keyword evidence="3" id="KW-1185">Reference proteome</keyword>
<evidence type="ECO:0000313" key="1">
    <source>
        <dbReference type="EMBL" id="THU83915.1"/>
    </source>
</evidence>
<organism evidence="1 3">
    <name type="scientific">Dendrothele bispora (strain CBS 962.96)</name>
    <dbReference type="NCBI Taxonomy" id="1314807"/>
    <lineage>
        <taxon>Eukaryota</taxon>
        <taxon>Fungi</taxon>
        <taxon>Dikarya</taxon>
        <taxon>Basidiomycota</taxon>
        <taxon>Agaricomycotina</taxon>
        <taxon>Agaricomycetes</taxon>
        <taxon>Agaricomycetidae</taxon>
        <taxon>Agaricales</taxon>
        <taxon>Agaricales incertae sedis</taxon>
        <taxon>Dendrothele</taxon>
    </lineage>
</organism>
<evidence type="ECO:0000313" key="3">
    <source>
        <dbReference type="Proteomes" id="UP000297245"/>
    </source>
</evidence>
<dbReference type="PANTHER" id="PTHR38846:SF1">
    <property type="entry name" value="C3H1-TYPE DOMAIN-CONTAINING PROTEIN"/>
    <property type="match status" value="1"/>
</dbReference>
<dbReference type="PANTHER" id="PTHR38846">
    <property type="entry name" value="C3H1-TYPE DOMAIN-CONTAINING PROTEIN"/>
    <property type="match status" value="1"/>
</dbReference>
<evidence type="ECO:0000313" key="2">
    <source>
        <dbReference type="EMBL" id="THU97731.1"/>
    </source>
</evidence>
<dbReference type="AlphaFoldDB" id="A0A4V4HCN9"/>
<reference evidence="1 3" key="1">
    <citation type="journal article" date="2019" name="Nat. Ecol. Evol.">
        <title>Megaphylogeny resolves global patterns of mushroom evolution.</title>
        <authorList>
            <person name="Varga T."/>
            <person name="Krizsan K."/>
            <person name="Foldi C."/>
            <person name="Dima B."/>
            <person name="Sanchez-Garcia M."/>
            <person name="Sanchez-Ramirez S."/>
            <person name="Szollosi G.J."/>
            <person name="Szarkandi J.G."/>
            <person name="Papp V."/>
            <person name="Albert L."/>
            <person name="Andreopoulos W."/>
            <person name="Angelini C."/>
            <person name="Antonin V."/>
            <person name="Barry K.W."/>
            <person name="Bougher N.L."/>
            <person name="Buchanan P."/>
            <person name="Buyck B."/>
            <person name="Bense V."/>
            <person name="Catcheside P."/>
            <person name="Chovatia M."/>
            <person name="Cooper J."/>
            <person name="Damon W."/>
            <person name="Desjardin D."/>
            <person name="Finy P."/>
            <person name="Geml J."/>
            <person name="Haridas S."/>
            <person name="Hughes K."/>
            <person name="Justo A."/>
            <person name="Karasinski D."/>
            <person name="Kautmanova I."/>
            <person name="Kiss B."/>
            <person name="Kocsube S."/>
            <person name="Kotiranta H."/>
            <person name="LaButti K.M."/>
            <person name="Lechner B.E."/>
            <person name="Liimatainen K."/>
            <person name="Lipzen A."/>
            <person name="Lukacs Z."/>
            <person name="Mihaltcheva S."/>
            <person name="Morgado L.N."/>
            <person name="Niskanen T."/>
            <person name="Noordeloos M.E."/>
            <person name="Ohm R.A."/>
            <person name="Ortiz-Santana B."/>
            <person name="Ovrebo C."/>
            <person name="Racz N."/>
            <person name="Riley R."/>
            <person name="Savchenko A."/>
            <person name="Shiryaev A."/>
            <person name="Soop K."/>
            <person name="Spirin V."/>
            <person name="Szebenyi C."/>
            <person name="Tomsovsky M."/>
            <person name="Tulloss R.E."/>
            <person name="Uehling J."/>
            <person name="Grigoriev I.V."/>
            <person name="Vagvolgyi C."/>
            <person name="Papp T."/>
            <person name="Martin F.M."/>
            <person name="Miettinen O."/>
            <person name="Hibbett D.S."/>
            <person name="Nagy L.G."/>
        </authorList>
    </citation>
    <scope>NUCLEOTIDE SEQUENCE [LARGE SCALE GENOMIC DNA]</scope>
    <source>
        <strain evidence="1 3">CBS 962.96</strain>
    </source>
</reference>
<dbReference type="EMBL" id="ML179149">
    <property type="protein sequence ID" value="THU97731.1"/>
    <property type="molecule type" value="Genomic_DNA"/>
</dbReference>
<sequence length="160" mass="18357">MQSRAIPSINDSIILARWEQVALQENLDPNTPEYRERRKSFLSAELRREFSQLFGVDVESLNGWQKLCITIRGDAVKIEDLTSVKKCKNALKGHFVNIFDLVDAGMKGISMTPGEVFHNRRKLAEYTKETDQIFPKRDAKPVPLLAHFLIVLGGAYRKRR</sequence>
<accession>A0A4V4HCN9</accession>
<name>A0A4V4HCN9_DENBC</name>
<dbReference type="OrthoDB" id="6105938at2759"/>
<proteinExistence type="predicted"/>